<dbReference type="EMBL" id="CARXXK010001450">
    <property type="protein sequence ID" value="CAI6376204.1"/>
    <property type="molecule type" value="Genomic_DNA"/>
</dbReference>
<dbReference type="PANTHER" id="PTHR33053">
    <property type="entry name" value="PROTEIN, PUTATIVE-RELATED"/>
    <property type="match status" value="1"/>
</dbReference>
<dbReference type="PANTHER" id="PTHR33053:SF9">
    <property type="entry name" value="AGAP000105-PA"/>
    <property type="match status" value="1"/>
</dbReference>
<dbReference type="Proteomes" id="UP001160148">
    <property type="component" value="Unassembled WGS sequence"/>
</dbReference>
<comment type="caution">
    <text evidence="1">The sequence shown here is derived from an EMBL/GenBank/DDBJ whole genome shotgun (WGS) entry which is preliminary data.</text>
</comment>
<organism evidence="1 2">
    <name type="scientific">Macrosiphum euphorbiae</name>
    <name type="common">potato aphid</name>
    <dbReference type="NCBI Taxonomy" id="13131"/>
    <lineage>
        <taxon>Eukaryota</taxon>
        <taxon>Metazoa</taxon>
        <taxon>Ecdysozoa</taxon>
        <taxon>Arthropoda</taxon>
        <taxon>Hexapoda</taxon>
        <taxon>Insecta</taxon>
        <taxon>Pterygota</taxon>
        <taxon>Neoptera</taxon>
        <taxon>Paraneoptera</taxon>
        <taxon>Hemiptera</taxon>
        <taxon>Sternorrhyncha</taxon>
        <taxon>Aphidomorpha</taxon>
        <taxon>Aphidoidea</taxon>
        <taxon>Aphididae</taxon>
        <taxon>Macrosiphini</taxon>
        <taxon>Macrosiphum</taxon>
    </lineage>
</organism>
<evidence type="ECO:0000313" key="2">
    <source>
        <dbReference type="Proteomes" id="UP001160148"/>
    </source>
</evidence>
<dbReference type="AlphaFoldDB" id="A0AAV0Y5K5"/>
<keyword evidence="2" id="KW-1185">Reference proteome</keyword>
<accession>A0AAV0Y5K5</accession>
<proteinExistence type="predicted"/>
<gene>
    <name evidence="1" type="ORF">MEUPH1_LOCUS29604</name>
</gene>
<evidence type="ECO:0008006" key="3">
    <source>
        <dbReference type="Google" id="ProtNLM"/>
    </source>
</evidence>
<reference evidence="1 2" key="1">
    <citation type="submission" date="2023-01" db="EMBL/GenBank/DDBJ databases">
        <authorList>
            <person name="Whitehead M."/>
        </authorList>
    </citation>
    <scope>NUCLEOTIDE SEQUENCE [LARGE SCALE GENOMIC DNA]</scope>
</reference>
<name>A0AAV0Y5K5_9HEMI</name>
<evidence type="ECO:0000313" key="1">
    <source>
        <dbReference type="EMBL" id="CAI6376204.1"/>
    </source>
</evidence>
<sequence length="717" mass="81948">MSRKLSKFHELSDRSKRRRADEAGCSHFSYNISSSDIEITAVSPLLDRNIQIPPIVLYDQINVNSVPSYNDDFPNDDQYQFGNINNDFISSSYSSFSNSDKSSDESIHEPYFQTSHENESPTGIKHFLKNWAIKHNVTEVCLSDLLVGLKNNVDGLSKLPSDARTLLKTNIVFEKSVVEPGSYIHFGLEMQLIRLISNIPSINNIQDLKLLLNIDGLPLFKSSAGQVYPILIAIMNVPQLKNIVFPVGIYYGMQKPNNIFDFLNPFINELVDLMTRGIITELGNKVSVKLIGICCDAPAKKDLLGIKGHGGYNSCTRCTVHGRTIERRRTFTNLDCPMRTNDDFINWVDVNFRQSDTPLVRIPDFDFVKSIILDFMHLVCLGVMRTMLLIWCNGELPHKLSRKLIQVVSDFMTNNRRSLPVEFVRQPRDLKYLLRFKATEYRSFLLYLGPVALKGVLTDEKYNNFLTLHVAISILLNPKSCQKPDLTEYARSLLRHFVQNFMNLYGEMFITHNFHGLIHLADDVQYFGTILDSITLDTISAFPFENYLQTIKKMIKGKNKPLEQIGKRLGQIFSIHSEFPSTNTCKFLEDFPKLKNAHSNGSLPPYCSGPQYSTLLFSNFTIKILPPNNCCGTKKGEVIVVENICYSTKLNCYVIVGRKFLDKNDFFKKPCESSCIGIFEVQKQSVLKCWPINEIITKYVYFKYKQSFITFPLLHTV</sequence>
<protein>
    <recommendedName>
        <fullName evidence="3">Transposase domain-containing protein</fullName>
    </recommendedName>
</protein>